<evidence type="ECO:0000256" key="4">
    <source>
        <dbReference type="ARBA" id="ARBA00022516"/>
    </source>
</evidence>
<evidence type="ECO:0000256" key="6">
    <source>
        <dbReference type="ARBA" id="ARBA00022692"/>
    </source>
</evidence>
<dbReference type="InterPro" id="IPR036945">
    <property type="entry name" value="DAGK_sf"/>
</dbReference>
<feature type="transmembrane region" description="Helical" evidence="19">
    <location>
        <begin position="28"/>
        <end position="47"/>
    </location>
</feature>
<keyword evidence="8 21" id="KW-0418">Kinase</keyword>
<evidence type="ECO:0000256" key="19">
    <source>
        <dbReference type="SAM" id="Phobius"/>
    </source>
</evidence>
<keyword evidence="22" id="KW-1185">Reference proteome</keyword>
<accession>A0AAX2GWI0</accession>
<protein>
    <submittedName>
        <fullName evidence="20">Diacylglycerol kinase</fullName>
    </submittedName>
    <submittedName>
        <fullName evidence="21">Undecaprenol kinase</fullName>
        <ecNumber evidence="21">2.7.1.66</ecNumber>
    </submittedName>
</protein>
<evidence type="ECO:0000313" key="21">
    <source>
        <dbReference type="EMBL" id="SNV06926.1"/>
    </source>
</evidence>
<proteinExistence type="inferred from homology"/>
<keyword evidence="3" id="KW-1003">Cell membrane</keyword>
<evidence type="ECO:0000256" key="12">
    <source>
        <dbReference type="ARBA" id="ARBA00023136"/>
    </source>
</evidence>
<keyword evidence="7 17" id="KW-0547">Nucleotide-binding</keyword>
<keyword evidence="9 17" id="KW-0067">ATP-binding</keyword>
<evidence type="ECO:0000256" key="15">
    <source>
        <dbReference type="PIRSR" id="PIRSR600829-1"/>
    </source>
</evidence>
<feature type="active site" description="Proton acceptor" evidence="15">
    <location>
        <position position="66"/>
    </location>
</feature>
<name>A0AAX2GWI0_9FLAO</name>
<dbReference type="Proteomes" id="UP000215539">
    <property type="component" value="Chromosome 1"/>
</dbReference>
<comment type="similarity">
    <text evidence="2">Belongs to the bacterial diacylglycerol kinase family.</text>
</comment>
<keyword evidence="18" id="KW-0460">Magnesium</keyword>
<reference evidence="21 23" key="2">
    <citation type="submission" date="2017-06" db="EMBL/GenBank/DDBJ databases">
        <authorList>
            <consortium name="Pathogen Informatics"/>
        </authorList>
    </citation>
    <scope>NUCLEOTIDE SEQUENCE [LARGE SCALE GENOMIC DNA]</scope>
    <source>
        <strain evidence="21 23">NCTC12947</strain>
    </source>
</reference>
<dbReference type="GO" id="GO:0008654">
    <property type="term" value="P:phospholipid biosynthetic process"/>
    <property type="evidence" value="ECO:0007669"/>
    <property type="project" value="UniProtKB-KW"/>
</dbReference>
<dbReference type="Pfam" id="PF01219">
    <property type="entry name" value="DAGK_prokar"/>
    <property type="match status" value="1"/>
</dbReference>
<dbReference type="InterPro" id="IPR000829">
    <property type="entry name" value="DAGK"/>
</dbReference>
<feature type="binding site" evidence="17">
    <location>
        <position position="14"/>
    </location>
    <ligand>
        <name>ATP</name>
        <dbReference type="ChEBI" id="CHEBI:30616"/>
    </ligand>
</feature>
<dbReference type="Gene3D" id="1.10.287.3610">
    <property type="match status" value="1"/>
</dbReference>
<keyword evidence="18" id="KW-0479">Metal-binding</keyword>
<keyword evidence="4" id="KW-0444">Lipid biosynthesis</keyword>
<evidence type="ECO:0000313" key="22">
    <source>
        <dbReference type="Proteomes" id="UP000065822"/>
    </source>
</evidence>
<evidence type="ECO:0000256" key="10">
    <source>
        <dbReference type="ARBA" id="ARBA00022989"/>
    </source>
</evidence>
<feature type="binding site" evidence="17">
    <location>
        <position position="25"/>
    </location>
    <ligand>
        <name>ATP</name>
        <dbReference type="ChEBI" id="CHEBI:30616"/>
    </ligand>
</feature>
<evidence type="ECO:0000256" key="17">
    <source>
        <dbReference type="PIRSR" id="PIRSR600829-3"/>
    </source>
</evidence>
<evidence type="ECO:0000256" key="11">
    <source>
        <dbReference type="ARBA" id="ARBA00023098"/>
    </source>
</evidence>
<dbReference type="GO" id="GO:0005524">
    <property type="term" value="F:ATP binding"/>
    <property type="evidence" value="ECO:0007669"/>
    <property type="project" value="UniProtKB-KW"/>
</dbReference>
<reference evidence="20 22" key="1">
    <citation type="submission" date="2016-02" db="EMBL/GenBank/DDBJ databases">
        <authorList>
            <person name="Holder M.E."/>
            <person name="Ajami N.J."/>
            <person name="Petrosino J.F."/>
        </authorList>
    </citation>
    <scope>NUCLEOTIDE SEQUENCE [LARGE SCALE GENOMIC DNA]</scope>
    <source>
        <strain evidence="20 22">CCUG 32990</strain>
    </source>
</reference>
<evidence type="ECO:0000256" key="18">
    <source>
        <dbReference type="PIRSR" id="PIRSR600829-4"/>
    </source>
</evidence>
<feature type="binding site" evidence="18">
    <location>
        <position position="25"/>
    </location>
    <ligand>
        <name>a divalent metal cation</name>
        <dbReference type="ChEBI" id="CHEBI:60240"/>
    </ligand>
</feature>
<dbReference type="InterPro" id="IPR033717">
    <property type="entry name" value="UDPK"/>
</dbReference>
<comment type="subcellular location">
    <subcellularLocation>
        <location evidence="1">Cell membrane</location>
        <topology evidence="1">Multi-pass membrane protein</topology>
    </subcellularLocation>
</comment>
<keyword evidence="12 19" id="KW-0472">Membrane</keyword>
<feature type="binding site" evidence="17">
    <location>
        <begin position="91"/>
        <end position="92"/>
    </location>
    <ligand>
        <name>ATP</name>
        <dbReference type="ChEBI" id="CHEBI:30616"/>
    </ligand>
</feature>
<dbReference type="AlphaFoldDB" id="A0AAX2GWI0"/>
<feature type="binding site" evidence="18">
    <location>
        <position position="73"/>
    </location>
    <ligand>
        <name>a divalent metal cation</name>
        <dbReference type="ChEBI" id="CHEBI:60240"/>
    </ligand>
</feature>
<dbReference type="RefSeq" id="WP_066428687.1">
    <property type="nucleotide sequence ID" value="NZ_CP014227.1"/>
</dbReference>
<dbReference type="CDD" id="cd14265">
    <property type="entry name" value="UDPK_IM_like"/>
    <property type="match status" value="1"/>
</dbReference>
<comment type="cofactor">
    <cofactor evidence="18">
        <name>Mg(2+)</name>
        <dbReference type="ChEBI" id="CHEBI:18420"/>
    </cofactor>
    <text evidence="18">Mn(2+), Zn(2+), Cd(2+) and Co(2+) support activity to lesser extents.</text>
</comment>
<evidence type="ECO:0000256" key="2">
    <source>
        <dbReference type="ARBA" id="ARBA00005967"/>
    </source>
</evidence>
<evidence type="ECO:0000256" key="13">
    <source>
        <dbReference type="ARBA" id="ARBA00023209"/>
    </source>
</evidence>
<dbReference type="GO" id="GO:0046872">
    <property type="term" value="F:metal ion binding"/>
    <property type="evidence" value="ECO:0007669"/>
    <property type="project" value="UniProtKB-KW"/>
</dbReference>
<feature type="binding site" evidence="17">
    <location>
        <position position="73"/>
    </location>
    <ligand>
        <name>ATP</name>
        <dbReference type="ChEBI" id="CHEBI:30616"/>
    </ligand>
</feature>
<evidence type="ECO:0000313" key="20">
    <source>
        <dbReference type="EMBL" id="AMD84840.1"/>
    </source>
</evidence>
<evidence type="ECO:0000256" key="14">
    <source>
        <dbReference type="ARBA" id="ARBA00023264"/>
    </source>
</evidence>
<dbReference type="PANTHER" id="PTHR34299:SF1">
    <property type="entry name" value="DIACYLGLYCEROL KINASE"/>
    <property type="match status" value="1"/>
</dbReference>
<evidence type="ECO:0000256" key="16">
    <source>
        <dbReference type="PIRSR" id="PIRSR600829-2"/>
    </source>
</evidence>
<evidence type="ECO:0000313" key="23">
    <source>
        <dbReference type="Proteomes" id="UP000215539"/>
    </source>
</evidence>
<feature type="binding site" evidence="16">
    <location>
        <position position="66"/>
    </location>
    <ligand>
        <name>substrate</name>
    </ligand>
</feature>
<evidence type="ECO:0000256" key="1">
    <source>
        <dbReference type="ARBA" id="ARBA00004651"/>
    </source>
</evidence>
<feature type="transmembrane region" description="Helical" evidence="19">
    <location>
        <begin position="53"/>
        <end position="72"/>
    </location>
</feature>
<sequence>MKDFINKRLKSLKYVSKGIFYLIKEPPVLVHITASVIWIVLGFFFHITTYEWIVQLLCIGLVLSVEGLNTAVEKICDFIHPDHHKMIGVIKDIAAGSVGFAVIPVTVVLSVIYFPYITHYIQYLMQYY</sequence>
<dbReference type="Proteomes" id="UP000065822">
    <property type="component" value="Chromosome"/>
</dbReference>
<dbReference type="GO" id="GO:0036433">
    <property type="term" value="F:di-trans, poly-cis-undecaprenol kinase activity"/>
    <property type="evidence" value="ECO:0007669"/>
    <property type="project" value="UniProtKB-EC"/>
</dbReference>
<evidence type="ECO:0000256" key="3">
    <source>
        <dbReference type="ARBA" id="ARBA00022475"/>
    </source>
</evidence>
<dbReference type="EMBL" id="LT906449">
    <property type="protein sequence ID" value="SNV06926.1"/>
    <property type="molecule type" value="Genomic_DNA"/>
</dbReference>
<dbReference type="KEGG" id="chg:AXF12_04515"/>
<evidence type="ECO:0000256" key="7">
    <source>
        <dbReference type="ARBA" id="ARBA00022741"/>
    </source>
</evidence>
<evidence type="ECO:0000256" key="5">
    <source>
        <dbReference type="ARBA" id="ARBA00022679"/>
    </source>
</evidence>
<dbReference type="GO" id="GO:0005886">
    <property type="term" value="C:plasma membrane"/>
    <property type="evidence" value="ECO:0007669"/>
    <property type="project" value="UniProtKB-SubCell"/>
</dbReference>
<keyword evidence="14" id="KW-1208">Phospholipid metabolism</keyword>
<keyword evidence="6 19" id="KW-0812">Transmembrane</keyword>
<dbReference type="EMBL" id="CP014227">
    <property type="protein sequence ID" value="AMD84840.1"/>
    <property type="molecule type" value="Genomic_DNA"/>
</dbReference>
<keyword evidence="5 21" id="KW-0808">Transferase</keyword>
<evidence type="ECO:0000256" key="8">
    <source>
        <dbReference type="ARBA" id="ARBA00022777"/>
    </source>
</evidence>
<dbReference type="PANTHER" id="PTHR34299">
    <property type="entry name" value="DIACYLGLYCEROL KINASE"/>
    <property type="match status" value="1"/>
</dbReference>
<keyword evidence="11" id="KW-0443">Lipid metabolism</keyword>
<evidence type="ECO:0000256" key="9">
    <source>
        <dbReference type="ARBA" id="ARBA00022840"/>
    </source>
</evidence>
<organism evidence="21 23">
    <name type="scientific">Capnocytophaga haemolytica</name>
    <dbReference type="NCBI Taxonomy" id="45243"/>
    <lineage>
        <taxon>Bacteria</taxon>
        <taxon>Pseudomonadati</taxon>
        <taxon>Bacteroidota</taxon>
        <taxon>Flavobacteriia</taxon>
        <taxon>Flavobacteriales</taxon>
        <taxon>Flavobacteriaceae</taxon>
        <taxon>Capnocytophaga</taxon>
    </lineage>
</organism>
<gene>
    <name evidence="21" type="primary">dgkA</name>
    <name evidence="20" type="ORF">AXF12_04515</name>
    <name evidence="21" type="ORF">SAMEA44541418_00828</name>
</gene>
<keyword evidence="13" id="KW-0594">Phospholipid biosynthesis</keyword>
<feature type="transmembrane region" description="Helical" evidence="19">
    <location>
        <begin position="93"/>
        <end position="116"/>
    </location>
</feature>
<keyword evidence="10 19" id="KW-1133">Transmembrane helix</keyword>
<dbReference type="EC" id="2.7.1.66" evidence="21"/>